<reference evidence="2 3" key="1">
    <citation type="submission" date="2020-11" db="EMBL/GenBank/DDBJ databases">
        <title>Description of Pontivivens ytuae sp. nov. isolated from deep sea sediment of Mariana Trench.</title>
        <authorList>
            <person name="Wang Z."/>
            <person name="Sun Q.-L."/>
            <person name="Xu X.-D."/>
            <person name="Tang Y.-Z."/>
            <person name="Zhang J."/>
        </authorList>
    </citation>
    <scope>NUCLEOTIDE SEQUENCE [LARGE SCALE GENOMIC DNA]</scope>
    <source>
        <strain evidence="2 3">MT2928</strain>
    </source>
</reference>
<feature type="region of interest" description="Disordered" evidence="1">
    <location>
        <begin position="1"/>
        <end position="28"/>
    </location>
</feature>
<accession>A0A7S9QBP9</accession>
<gene>
    <name evidence="2" type="ORF">I0K15_14295</name>
</gene>
<organism evidence="2 3">
    <name type="scientific">Pontivivens ytuae</name>
    <dbReference type="NCBI Taxonomy" id="2789856"/>
    <lineage>
        <taxon>Bacteria</taxon>
        <taxon>Pseudomonadati</taxon>
        <taxon>Pseudomonadota</taxon>
        <taxon>Alphaproteobacteria</taxon>
        <taxon>Rhodobacterales</taxon>
        <taxon>Paracoccaceae</taxon>
        <taxon>Pontivivens</taxon>
    </lineage>
</organism>
<evidence type="ECO:0000313" key="3">
    <source>
        <dbReference type="Proteomes" id="UP000594800"/>
    </source>
</evidence>
<name>A0A7S9QBP9_9RHOB</name>
<dbReference type="Proteomes" id="UP000594800">
    <property type="component" value="Chromosome"/>
</dbReference>
<sequence>MHPPFFIFDRKVDRDPDSRSSRRDNRHVLPVQPCITPGEFNPLAHTLPRVCSEEHDGQNDPRFVPLAPRRRVNLWKKLRWFLRKGWRESA</sequence>
<feature type="compositionally biased region" description="Basic and acidic residues" evidence="1">
    <location>
        <begin position="8"/>
        <end position="27"/>
    </location>
</feature>
<proteinExistence type="predicted"/>
<protein>
    <submittedName>
        <fullName evidence="2">Uncharacterized protein</fullName>
    </submittedName>
</protein>
<dbReference type="RefSeq" id="WP_196102181.1">
    <property type="nucleotide sequence ID" value="NZ_CP064942.1"/>
</dbReference>
<evidence type="ECO:0000256" key="1">
    <source>
        <dbReference type="SAM" id="MobiDB-lite"/>
    </source>
</evidence>
<dbReference type="KEGG" id="poz:I0K15_14295"/>
<evidence type="ECO:0000313" key="2">
    <source>
        <dbReference type="EMBL" id="QPH52970.1"/>
    </source>
</evidence>
<dbReference type="AlphaFoldDB" id="A0A7S9QBP9"/>
<dbReference type="EMBL" id="CP064942">
    <property type="protein sequence ID" value="QPH52970.1"/>
    <property type="molecule type" value="Genomic_DNA"/>
</dbReference>
<keyword evidence="3" id="KW-1185">Reference proteome</keyword>